<accession>A0A1F7UW02</accession>
<proteinExistence type="predicted"/>
<reference evidence="2 3" key="1">
    <citation type="journal article" date="2016" name="Nat. Commun.">
        <title>Thousands of microbial genomes shed light on interconnected biogeochemical processes in an aquifer system.</title>
        <authorList>
            <person name="Anantharaman K."/>
            <person name="Brown C.T."/>
            <person name="Hug L.A."/>
            <person name="Sharon I."/>
            <person name="Castelle C.J."/>
            <person name="Probst A.J."/>
            <person name="Thomas B.C."/>
            <person name="Singh A."/>
            <person name="Wilkins M.J."/>
            <person name="Karaoz U."/>
            <person name="Brodie E.L."/>
            <person name="Williams K.H."/>
            <person name="Hubbard S.S."/>
            <person name="Banfield J.F."/>
        </authorList>
    </citation>
    <scope>NUCLEOTIDE SEQUENCE [LARGE SCALE GENOMIC DNA]</scope>
</reference>
<name>A0A1F7UW02_9BACT</name>
<feature type="region of interest" description="Disordered" evidence="1">
    <location>
        <begin position="1"/>
        <end position="29"/>
    </location>
</feature>
<dbReference type="EMBL" id="MGEK01000021">
    <property type="protein sequence ID" value="OGL82471.1"/>
    <property type="molecule type" value="Genomic_DNA"/>
</dbReference>
<feature type="compositionally biased region" description="Basic and acidic residues" evidence="1">
    <location>
        <begin position="1"/>
        <end position="11"/>
    </location>
</feature>
<comment type="caution">
    <text evidence="2">The sequence shown here is derived from an EMBL/GenBank/DDBJ whole genome shotgun (WGS) entry which is preliminary data.</text>
</comment>
<evidence type="ECO:0000313" key="2">
    <source>
        <dbReference type="EMBL" id="OGL82471.1"/>
    </source>
</evidence>
<evidence type="ECO:0000256" key="1">
    <source>
        <dbReference type="SAM" id="MobiDB-lite"/>
    </source>
</evidence>
<sequence length="94" mass="10603">MPEVESGAKPEVKRKHICGQEGIGRDEDGNCKECGVPIDEYGFETVNEEADQAVKNTLREDEEIPDSPQKLLRKIKRPALRALVEEHYGKRGKL</sequence>
<organism evidence="2 3">
    <name type="scientific">Candidatus Uhrbacteria bacterium RIFCSPLOWO2_01_FULL_47_25</name>
    <dbReference type="NCBI Taxonomy" id="1802402"/>
    <lineage>
        <taxon>Bacteria</taxon>
        <taxon>Candidatus Uhriibacteriota</taxon>
    </lineage>
</organism>
<dbReference type="AlphaFoldDB" id="A0A1F7UW02"/>
<gene>
    <name evidence="2" type="ORF">A2936_02080</name>
</gene>
<evidence type="ECO:0000313" key="3">
    <source>
        <dbReference type="Proteomes" id="UP000176846"/>
    </source>
</evidence>
<dbReference type="Proteomes" id="UP000176846">
    <property type="component" value="Unassembled WGS sequence"/>
</dbReference>
<protein>
    <submittedName>
        <fullName evidence="2">Uncharacterized protein</fullName>
    </submittedName>
</protein>